<keyword evidence="2" id="KW-0732">Signal</keyword>
<sequence length="200" mass="20877">MTRKTTLTAALAAAMLALPALAQPADPALREMRRERANPPTPSVPAQNRNAAATDAMGVENARGLLAESRALLTRRRAGQAVEALERVETRLLTNSVVASEAGRPQSTAALSQITAARRLAAQGDTRSALHALDRAEEALIATPTGPGAQPLPETVPTGVDTPAPVPPSQQRDRMLRQGTRPAVPPAPPSGMATETMPRG</sequence>
<reference evidence="3 4" key="1">
    <citation type="submission" date="2020-08" db="EMBL/GenBank/DDBJ databases">
        <title>Genomic Encyclopedia of Type Strains, Phase IV (KMG-IV): sequencing the most valuable type-strain genomes for metagenomic binning, comparative biology and taxonomic classification.</title>
        <authorList>
            <person name="Goeker M."/>
        </authorList>
    </citation>
    <scope>NUCLEOTIDE SEQUENCE [LARGE SCALE GENOMIC DNA]</scope>
    <source>
        <strain evidence="3 4">DSM 25622</strain>
    </source>
</reference>
<evidence type="ECO:0000313" key="4">
    <source>
        <dbReference type="Proteomes" id="UP000580654"/>
    </source>
</evidence>
<gene>
    <name evidence="3" type="ORF">FHS87_002273</name>
</gene>
<evidence type="ECO:0000256" key="2">
    <source>
        <dbReference type="SAM" id="SignalP"/>
    </source>
</evidence>
<evidence type="ECO:0000256" key="1">
    <source>
        <dbReference type="SAM" id="MobiDB-lite"/>
    </source>
</evidence>
<organism evidence="3 4">
    <name type="scientific">Muricoccus pecuniae</name>
    <dbReference type="NCBI Taxonomy" id="693023"/>
    <lineage>
        <taxon>Bacteria</taxon>
        <taxon>Pseudomonadati</taxon>
        <taxon>Pseudomonadota</taxon>
        <taxon>Alphaproteobacteria</taxon>
        <taxon>Acetobacterales</taxon>
        <taxon>Roseomonadaceae</taxon>
        <taxon>Muricoccus</taxon>
    </lineage>
</organism>
<comment type="caution">
    <text evidence="3">The sequence shown here is derived from an EMBL/GenBank/DDBJ whole genome shotgun (WGS) entry which is preliminary data.</text>
</comment>
<accession>A0A840XZG4</accession>
<name>A0A840XZG4_9PROT</name>
<evidence type="ECO:0000313" key="3">
    <source>
        <dbReference type="EMBL" id="MBB5694228.1"/>
    </source>
</evidence>
<dbReference type="Proteomes" id="UP000580654">
    <property type="component" value="Unassembled WGS sequence"/>
</dbReference>
<dbReference type="EMBL" id="JACIJD010000009">
    <property type="protein sequence ID" value="MBB5694228.1"/>
    <property type="molecule type" value="Genomic_DNA"/>
</dbReference>
<feature type="region of interest" description="Disordered" evidence="1">
    <location>
        <begin position="29"/>
        <end position="50"/>
    </location>
</feature>
<evidence type="ECO:0008006" key="5">
    <source>
        <dbReference type="Google" id="ProtNLM"/>
    </source>
</evidence>
<feature type="region of interest" description="Disordered" evidence="1">
    <location>
        <begin position="142"/>
        <end position="200"/>
    </location>
</feature>
<feature type="signal peptide" evidence="2">
    <location>
        <begin position="1"/>
        <end position="22"/>
    </location>
</feature>
<keyword evidence="4" id="KW-1185">Reference proteome</keyword>
<dbReference type="AlphaFoldDB" id="A0A840XZG4"/>
<feature type="chain" id="PRO_5032357762" description="YfdX protein" evidence="2">
    <location>
        <begin position="23"/>
        <end position="200"/>
    </location>
</feature>
<dbReference type="RefSeq" id="WP_184517931.1">
    <property type="nucleotide sequence ID" value="NZ_JACIJD010000009.1"/>
</dbReference>
<proteinExistence type="predicted"/>
<protein>
    <recommendedName>
        <fullName evidence="5">YfdX protein</fullName>
    </recommendedName>
</protein>